<dbReference type="EMBL" id="JAGYPJ010000001">
    <property type="protein sequence ID" value="MBS4201450.1"/>
    <property type="molecule type" value="Genomic_DNA"/>
</dbReference>
<dbReference type="InterPro" id="IPR010001">
    <property type="entry name" value="BofA"/>
</dbReference>
<protein>
    <submittedName>
        <fullName evidence="2">Pro-sigmaK processing inhibitor BofA family protein</fullName>
    </submittedName>
</protein>
<proteinExistence type="predicted"/>
<sequence length="87" mass="9240">MNSVIIISAICGLIIFLLMAGLPGKALRWIGQACMKLVIGALFLFFLNAIGNQFGLFVPINFATSAISGFLGIPGVAALTMIQLWIL</sequence>
<evidence type="ECO:0000313" key="2">
    <source>
        <dbReference type="EMBL" id="MBS4201450.1"/>
    </source>
</evidence>
<reference evidence="2 3" key="1">
    <citation type="submission" date="2021-05" db="EMBL/GenBank/DDBJ databases">
        <title>Novel Bacillus species.</title>
        <authorList>
            <person name="Liu G."/>
        </authorList>
    </citation>
    <scope>NUCLEOTIDE SEQUENCE [LARGE SCALE GENOMIC DNA]</scope>
    <source>
        <strain evidence="2 3">FJAT-49732</strain>
    </source>
</reference>
<dbReference type="Proteomes" id="UP000682713">
    <property type="component" value="Unassembled WGS sequence"/>
</dbReference>
<name>A0A942TNE2_9BACI</name>
<feature type="transmembrane region" description="Helical" evidence="1">
    <location>
        <begin position="66"/>
        <end position="86"/>
    </location>
</feature>
<keyword evidence="1" id="KW-0812">Transmembrane</keyword>
<feature type="transmembrane region" description="Helical" evidence="1">
    <location>
        <begin position="37"/>
        <end position="60"/>
    </location>
</feature>
<dbReference type="Pfam" id="PF07441">
    <property type="entry name" value="BofA"/>
    <property type="match status" value="1"/>
</dbReference>
<dbReference type="RefSeq" id="WP_213111922.1">
    <property type="nucleotide sequence ID" value="NZ_JAGYPJ010000001.1"/>
</dbReference>
<accession>A0A942TNE2</accession>
<feature type="transmembrane region" description="Helical" evidence="1">
    <location>
        <begin position="6"/>
        <end position="25"/>
    </location>
</feature>
<keyword evidence="3" id="KW-1185">Reference proteome</keyword>
<comment type="caution">
    <text evidence="2">The sequence shown here is derived from an EMBL/GenBank/DDBJ whole genome shotgun (WGS) entry which is preliminary data.</text>
</comment>
<gene>
    <name evidence="2" type="ORF">KHA93_17625</name>
</gene>
<keyword evidence="1" id="KW-0472">Membrane</keyword>
<keyword evidence="1" id="KW-1133">Transmembrane helix</keyword>
<evidence type="ECO:0000313" key="3">
    <source>
        <dbReference type="Proteomes" id="UP000682713"/>
    </source>
</evidence>
<dbReference type="AlphaFoldDB" id="A0A942TNE2"/>
<organism evidence="2 3">
    <name type="scientific">Lederbergia citrisecunda</name>
    <dbReference type="NCBI Taxonomy" id="2833583"/>
    <lineage>
        <taxon>Bacteria</taxon>
        <taxon>Bacillati</taxon>
        <taxon>Bacillota</taxon>
        <taxon>Bacilli</taxon>
        <taxon>Bacillales</taxon>
        <taxon>Bacillaceae</taxon>
        <taxon>Lederbergia</taxon>
    </lineage>
</organism>
<dbReference type="NCBIfam" id="TIGR02862">
    <property type="entry name" value="spore_BofA"/>
    <property type="match status" value="1"/>
</dbReference>
<evidence type="ECO:0000256" key="1">
    <source>
        <dbReference type="SAM" id="Phobius"/>
    </source>
</evidence>